<feature type="transmembrane region" description="Helical" evidence="5">
    <location>
        <begin position="67"/>
        <end position="87"/>
    </location>
</feature>
<keyword evidence="3 5" id="KW-1133">Transmembrane helix</keyword>
<keyword evidence="2 5" id="KW-0812">Transmembrane</keyword>
<evidence type="ECO:0000256" key="4">
    <source>
        <dbReference type="ARBA" id="ARBA00023136"/>
    </source>
</evidence>
<proteinExistence type="predicted"/>
<evidence type="ECO:0000313" key="8">
    <source>
        <dbReference type="Proteomes" id="UP000628840"/>
    </source>
</evidence>
<feature type="transmembrane region" description="Helical" evidence="5">
    <location>
        <begin position="125"/>
        <end position="143"/>
    </location>
</feature>
<feature type="transmembrane region" description="Helical" evidence="5">
    <location>
        <begin position="93"/>
        <end position="113"/>
    </location>
</feature>
<feature type="transmembrane region" description="Helical" evidence="5">
    <location>
        <begin position="163"/>
        <end position="181"/>
    </location>
</feature>
<dbReference type="InterPro" id="IPR037185">
    <property type="entry name" value="EmrE-like"/>
</dbReference>
<evidence type="ECO:0000256" key="1">
    <source>
        <dbReference type="ARBA" id="ARBA00004141"/>
    </source>
</evidence>
<comment type="caution">
    <text evidence="7">The sequence shown here is derived from an EMBL/GenBank/DDBJ whole genome shotgun (WGS) entry which is preliminary data.</text>
</comment>
<dbReference type="Pfam" id="PF00892">
    <property type="entry name" value="EamA"/>
    <property type="match status" value="2"/>
</dbReference>
<evidence type="ECO:0000256" key="2">
    <source>
        <dbReference type="ARBA" id="ARBA00022692"/>
    </source>
</evidence>
<dbReference type="EMBL" id="BMPF01000001">
    <property type="protein sequence ID" value="GGL26600.1"/>
    <property type="molecule type" value="Genomic_DNA"/>
</dbReference>
<dbReference type="AlphaFoldDB" id="A0A830F7D8"/>
<keyword evidence="4 5" id="KW-0472">Membrane</keyword>
<evidence type="ECO:0000256" key="3">
    <source>
        <dbReference type="ARBA" id="ARBA00022989"/>
    </source>
</evidence>
<feature type="transmembrane region" description="Helical" evidence="5">
    <location>
        <begin position="255"/>
        <end position="274"/>
    </location>
</feature>
<name>A0A830F7D8_9EURY</name>
<dbReference type="Proteomes" id="UP000628840">
    <property type="component" value="Unassembled WGS sequence"/>
</dbReference>
<protein>
    <submittedName>
        <fullName evidence="7">EamA family transporter</fullName>
    </submittedName>
</protein>
<dbReference type="InterPro" id="IPR050638">
    <property type="entry name" value="AA-Vitamin_Transporters"/>
</dbReference>
<gene>
    <name evidence="7" type="ORF">GCM10009037_07820</name>
</gene>
<evidence type="ECO:0000313" key="7">
    <source>
        <dbReference type="EMBL" id="GGL26600.1"/>
    </source>
</evidence>
<dbReference type="PANTHER" id="PTHR32322:SF2">
    <property type="entry name" value="EAMA DOMAIN-CONTAINING PROTEIN"/>
    <property type="match status" value="1"/>
</dbReference>
<dbReference type="GO" id="GO:0016020">
    <property type="term" value="C:membrane"/>
    <property type="evidence" value="ECO:0007669"/>
    <property type="project" value="UniProtKB-SubCell"/>
</dbReference>
<sequence>MSRYRTLLLFCVLALAWGSAFVAIKAGLAFFDPVFFAALRYDVAAVLMLAYAWYATDRWRPETRADWLAVAVGAVLLIAAYHAFLFVGEDLPGVTSASAAVVVSLSPVLTTAFSRSLLPSTRLSALGVLGLLLGLVGVAVLVVPPEVFASGDLSAVVGSNALGPLLVFCAAASFALGSVLTERIDAGLPAETMEAWSMLFGALLMNAASVALGESQRIPLTVESVGALLYLSVVASALGFLLYFDLHERLGSIEINLVSYVAPVVAAVVGWLLLGESLDATTAVGFLVIFAGFCLLKRAALLAELRRVGVLD</sequence>
<feature type="transmembrane region" description="Helical" evidence="5">
    <location>
        <begin position="280"/>
        <end position="296"/>
    </location>
</feature>
<evidence type="ECO:0000259" key="6">
    <source>
        <dbReference type="Pfam" id="PF00892"/>
    </source>
</evidence>
<feature type="transmembrane region" description="Helical" evidence="5">
    <location>
        <begin position="35"/>
        <end position="55"/>
    </location>
</feature>
<dbReference type="RefSeq" id="WP_188879217.1">
    <property type="nucleotide sequence ID" value="NZ_BMPF01000001.1"/>
</dbReference>
<keyword evidence="8" id="KW-1185">Reference proteome</keyword>
<dbReference type="PANTHER" id="PTHR32322">
    <property type="entry name" value="INNER MEMBRANE TRANSPORTER"/>
    <property type="match status" value="1"/>
</dbReference>
<comment type="subcellular location">
    <subcellularLocation>
        <location evidence="1">Membrane</location>
        <topology evidence="1">Multi-pass membrane protein</topology>
    </subcellularLocation>
</comment>
<dbReference type="SUPFAM" id="SSF103481">
    <property type="entry name" value="Multidrug resistance efflux transporter EmrE"/>
    <property type="match status" value="2"/>
</dbReference>
<evidence type="ECO:0000256" key="5">
    <source>
        <dbReference type="SAM" id="Phobius"/>
    </source>
</evidence>
<dbReference type="OrthoDB" id="17861at2157"/>
<feature type="domain" description="EamA" evidence="6">
    <location>
        <begin position="7"/>
        <end position="142"/>
    </location>
</feature>
<organism evidence="7 8">
    <name type="scientific">Halarchaeum grantii</name>
    <dbReference type="NCBI Taxonomy" id="1193105"/>
    <lineage>
        <taxon>Archaea</taxon>
        <taxon>Methanobacteriati</taxon>
        <taxon>Methanobacteriota</taxon>
        <taxon>Stenosarchaea group</taxon>
        <taxon>Halobacteria</taxon>
        <taxon>Halobacteriales</taxon>
        <taxon>Halobacteriaceae</taxon>
    </lineage>
</organism>
<dbReference type="InterPro" id="IPR000620">
    <property type="entry name" value="EamA_dom"/>
</dbReference>
<feature type="domain" description="EamA" evidence="6">
    <location>
        <begin position="162"/>
        <end position="296"/>
    </location>
</feature>
<reference evidence="7 8" key="1">
    <citation type="journal article" date="2019" name="Int. J. Syst. Evol. Microbiol.">
        <title>The Global Catalogue of Microorganisms (GCM) 10K type strain sequencing project: providing services to taxonomists for standard genome sequencing and annotation.</title>
        <authorList>
            <consortium name="The Broad Institute Genomics Platform"/>
            <consortium name="The Broad Institute Genome Sequencing Center for Infectious Disease"/>
            <person name="Wu L."/>
            <person name="Ma J."/>
        </authorList>
    </citation>
    <scope>NUCLEOTIDE SEQUENCE [LARGE SCALE GENOMIC DNA]</scope>
    <source>
        <strain evidence="7 8">JCM 19585</strain>
    </source>
</reference>
<accession>A0A830F7D8</accession>
<feature type="transmembrane region" description="Helical" evidence="5">
    <location>
        <begin position="224"/>
        <end position="243"/>
    </location>
</feature>
<feature type="transmembrane region" description="Helical" evidence="5">
    <location>
        <begin position="193"/>
        <end position="212"/>
    </location>
</feature>